<sequence>MSRTVSKPGMFVQLKLEKDGNSYFSTLEINDVTLSDAGKYQVTAKNELGESHATISLNFDSDEPASDEGVKPTFTEKPVIKQEDDFKTVIFECRLIADPAPTIQWLHKGSLVKEDSRHKYQLSSDKHNHTASLVIKQVTGKDGGEYKAVAKNAHGEGSANINLNFEGEGQLLVELDPLSNPTSECKLRQARVSRVSPVASSCAEAPLYRIPSGKAPRFPKKPTIKQTGDALVMECVLEASPLPDISWHLGPKVIKDGARHKIAQKPAGPPDTYLLTLEIKMALLLQDPTVEDGGNYRCHAVNEFGESNANIALNLQGEPKEEGTAPHFIDKPKMIPKDDGALILMTFKCKSKPKPEFAWTKNDQPVKESSRIKVEMIDHKNDEYTIQLTVKDPGDEDAGIYKCAVKNAHGDLNAKLNLNLEAEKESGVAPTFIEKPKITSLQDGKVILMECKVKADPKPNITWTNDGETVKEGGRIVQTIKQNKDVYDIKLEIRDVEVTDAGLYRCHVSNSAGECNANLTLNIEVVPVVKEKPRIIKKEINKAIVIEVKVTSVKEPKCVWLRQDTSIKEDSRHVVQTTKVTKGEYSVQLKIEKPTADEKGSYKLVVKNEKGEATSTEVFVDFEGQ</sequence>
<protein>
    <submittedName>
        <fullName evidence="5">Unc-22</fullName>
    </submittedName>
</protein>
<evidence type="ECO:0000256" key="3">
    <source>
        <dbReference type="ARBA" id="ARBA00023319"/>
    </source>
</evidence>
<keyword evidence="2" id="KW-1015">Disulfide bond</keyword>
<organism evidence="5 6">
    <name type="scientific">Cordylochernes scorpioides</name>
    <dbReference type="NCBI Taxonomy" id="51811"/>
    <lineage>
        <taxon>Eukaryota</taxon>
        <taxon>Metazoa</taxon>
        <taxon>Ecdysozoa</taxon>
        <taxon>Arthropoda</taxon>
        <taxon>Chelicerata</taxon>
        <taxon>Arachnida</taxon>
        <taxon>Pseudoscorpiones</taxon>
        <taxon>Cheliferoidea</taxon>
        <taxon>Chernetidae</taxon>
        <taxon>Cordylochernes</taxon>
    </lineage>
</organism>
<reference evidence="5 6" key="1">
    <citation type="submission" date="2022-01" db="EMBL/GenBank/DDBJ databases">
        <title>A chromosomal length assembly of Cordylochernes scorpioides.</title>
        <authorList>
            <person name="Zeh D."/>
            <person name="Zeh J."/>
        </authorList>
    </citation>
    <scope>NUCLEOTIDE SEQUENCE [LARGE SCALE GENOMIC DNA]</scope>
    <source>
        <strain evidence="5">IN4F17</strain>
        <tissue evidence="5">Whole Body</tissue>
    </source>
</reference>
<dbReference type="Gene3D" id="2.60.40.10">
    <property type="entry name" value="Immunoglobulins"/>
    <property type="match status" value="6"/>
</dbReference>
<feature type="domain" description="Ig-like" evidence="4">
    <location>
        <begin position="430"/>
        <end position="522"/>
    </location>
</feature>
<dbReference type="PANTHER" id="PTHR45080">
    <property type="entry name" value="CONTACTIN 5"/>
    <property type="match status" value="1"/>
</dbReference>
<feature type="domain" description="Ig-like" evidence="4">
    <location>
        <begin position="326"/>
        <end position="419"/>
    </location>
</feature>
<evidence type="ECO:0000313" key="5">
    <source>
        <dbReference type="EMBL" id="UYV65937.1"/>
    </source>
</evidence>
<keyword evidence="3" id="KW-0393">Immunoglobulin domain</keyword>
<accession>A0ABY6KAS1</accession>
<evidence type="ECO:0000259" key="4">
    <source>
        <dbReference type="PROSITE" id="PS50835"/>
    </source>
</evidence>
<dbReference type="InterPro" id="IPR036179">
    <property type="entry name" value="Ig-like_dom_sf"/>
</dbReference>
<evidence type="ECO:0000256" key="2">
    <source>
        <dbReference type="ARBA" id="ARBA00023157"/>
    </source>
</evidence>
<keyword evidence="6" id="KW-1185">Reference proteome</keyword>
<dbReference type="InterPro" id="IPR013783">
    <property type="entry name" value="Ig-like_fold"/>
</dbReference>
<dbReference type="InterPro" id="IPR003598">
    <property type="entry name" value="Ig_sub2"/>
</dbReference>
<dbReference type="InterPro" id="IPR003599">
    <property type="entry name" value="Ig_sub"/>
</dbReference>
<feature type="domain" description="Ig-like" evidence="4">
    <location>
        <begin position="216"/>
        <end position="316"/>
    </location>
</feature>
<dbReference type="SMART" id="SM00408">
    <property type="entry name" value="IGc2"/>
    <property type="match status" value="4"/>
</dbReference>
<gene>
    <name evidence="5" type="ORF">LAZ67_3005930</name>
</gene>
<proteinExistence type="predicted"/>
<dbReference type="PROSITE" id="PS50835">
    <property type="entry name" value="IG_LIKE"/>
    <property type="match status" value="4"/>
</dbReference>
<dbReference type="Proteomes" id="UP001235939">
    <property type="component" value="Chromosome 03"/>
</dbReference>
<feature type="domain" description="Ig-like" evidence="4">
    <location>
        <begin position="72"/>
        <end position="164"/>
    </location>
</feature>
<dbReference type="SMART" id="SM00409">
    <property type="entry name" value="IG"/>
    <property type="match status" value="6"/>
</dbReference>
<dbReference type="InterPro" id="IPR007110">
    <property type="entry name" value="Ig-like_dom"/>
</dbReference>
<dbReference type="SUPFAM" id="SSF48726">
    <property type="entry name" value="Immunoglobulin"/>
    <property type="match status" value="6"/>
</dbReference>
<evidence type="ECO:0000256" key="1">
    <source>
        <dbReference type="ARBA" id="ARBA00022729"/>
    </source>
</evidence>
<name>A0ABY6KAS1_9ARAC</name>
<dbReference type="EMBL" id="CP092865">
    <property type="protein sequence ID" value="UYV65937.1"/>
    <property type="molecule type" value="Genomic_DNA"/>
</dbReference>
<evidence type="ECO:0000313" key="6">
    <source>
        <dbReference type="Proteomes" id="UP001235939"/>
    </source>
</evidence>
<keyword evidence="1" id="KW-0732">Signal</keyword>
<dbReference type="InterPro" id="IPR050958">
    <property type="entry name" value="Cell_Adh-Cytoskel_Orgn"/>
</dbReference>
<dbReference type="InterPro" id="IPR013098">
    <property type="entry name" value="Ig_I-set"/>
</dbReference>
<dbReference type="PANTHER" id="PTHR45080:SF8">
    <property type="entry name" value="IG-LIKE DOMAIN-CONTAINING PROTEIN"/>
    <property type="match status" value="1"/>
</dbReference>
<dbReference type="Pfam" id="PF07679">
    <property type="entry name" value="I-set"/>
    <property type="match status" value="6"/>
</dbReference>